<protein>
    <submittedName>
        <fullName evidence="1">Uncharacterized protein</fullName>
    </submittedName>
</protein>
<sequence length="248" mass="27502">MNAAQRLLRVYEALQSLPHSPDLQMSQVWSRVLLVPLGQSASEDEITEGLLDLRAEIELVKWKLAQSECPPTLMQPGLDRLRDTASATYLNQGFSGLRSNLLAPECSYAFNFAVWMLRDETEPDIDESQLSEVQAAMAQLEIRTAEATMSPALRIFLQKHIKALRRAIRRSKVLGPKATEETYKIVRLEMAMESKNLASDIGQAEKSAPGIVTDFCSAVEKVGVISDAVTKVSTAIPHFQAFVQQLLS</sequence>
<evidence type="ECO:0000313" key="2">
    <source>
        <dbReference type="Proteomes" id="UP001268089"/>
    </source>
</evidence>
<dbReference type="Proteomes" id="UP001268089">
    <property type="component" value="Unassembled WGS sequence"/>
</dbReference>
<proteinExistence type="predicted"/>
<dbReference type="RefSeq" id="WP_310344279.1">
    <property type="nucleotide sequence ID" value="NZ_JAVDXO010000007.1"/>
</dbReference>
<name>A0ABU1ZQH1_9BURK</name>
<evidence type="ECO:0000313" key="1">
    <source>
        <dbReference type="EMBL" id="MDR7307784.1"/>
    </source>
</evidence>
<organism evidence="1 2">
    <name type="scientific">Rhodoferax saidenbachensis</name>
    <dbReference type="NCBI Taxonomy" id="1484693"/>
    <lineage>
        <taxon>Bacteria</taxon>
        <taxon>Pseudomonadati</taxon>
        <taxon>Pseudomonadota</taxon>
        <taxon>Betaproteobacteria</taxon>
        <taxon>Burkholderiales</taxon>
        <taxon>Comamonadaceae</taxon>
        <taxon>Rhodoferax</taxon>
    </lineage>
</organism>
<reference evidence="1 2" key="1">
    <citation type="submission" date="2023-07" db="EMBL/GenBank/DDBJ databases">
        <title>Sorghum-associated microbial communities from plants grown in Nebraska, USA.</title>
        <authorList>
            <person name="Schachtman D."/>
        </authorList>
    </citation>
    <scope>NUCLEOTIDE SEQUENCE [LARGE SCALE GENOMIC DNA]</scope>
    <source>
        <strain evidence="1 2">BE308</strain>
    </source>
</reference>
<comment type="caution">
    <text evidence="1">The sequence shown here is derived from an EMBL/GenBank/DDBJ whole genome shotgun (WGS) entry which is preliminary data.</text>
</comment>
<gene>
    <name evidence="1" type="ORF">J2X15_003088</name>
</gene>
<accession>A0ABU1ZQH1</accession>
<dbReference type="EMBL" id="JAVDXO010000007">
    <property type="protein sequence ID" value="MDR7307784.1"/>
    <property type="molecule type" value="Genomic_DNA"/>
</dbReference>
<keyword evidence="2" id="KW-1185">Reference proteome</keyword>